<evidence type="ECO:0008006" key="3">
    <source>
        <dbReference type="Google" id="ProtNLM"/>
    </source>
</evidence>
<reference evidence="2" key="1">
    <citation type="submission" date="2017-09" db="EMBL/GenBank/DDBJ databases">
        <title>Depth-based differentiation of microbial function through sediment-hosted aquifers and enrichment of novel symbionts in the deep terrestrial subsurface.</title>
        <authorList>
            <person name="Probst A.J."/>
            <person name="Ladd B."/>
            <person name="Jarett J.K."/>
            <person name="Geller-Mcgrath D.E."/>
            <person name="Sieber C.M.K."/>
            <person name="Emerson J.B."/>
            <person name="Anantharaman K."/>
            <person name="Thomas B.C."/>
            <person name="Malmstrom R."/>
            <person name="Stieglmeier M."/>
            <person name="Klingl A."/>
            <person name="Woyke T."/>
            <person name="Ryan C.M."/>
            <person name="Banfield J.F."/>
        </authorList>
    </citation>
    <scope>NUCLEOTIDE SEQUENCE [LARGE SCALE GENOMIC DNA]</scope>
</reference>
<sequence>MIYFTKYANDKFEILNKYKVFITKEEVEEAVKAPDKITAKDRYWRAEKDDLKVFYRQEENIKKVVTFFPAHNK</sequence>
<gene>
    <name evidence="1" type="ORF">COT99_04445</name>
</gene>
<accession>A0A2H0V128</accession>
<proteinExistence type="predicted"/>
<dbReference type="AlphaFoldDB" id="A0A2H0V128"/>
<organism evidence="1 2">
    <name type="scientific">Candidatus Falkowbacteria bacterium CG10_big_fil_rev_8_21_14_0_10_43_10</name>
    <dbReference type="NCBI Taxonomy" id="1974567"/>
    <lineage>
        <taxon>Bacteria</taxon>
        <taxon>Candidatus Falkowiibacteriota</taxon>
    </lineage>
</organism>
<dbReference type="EMBL" id="PFAR01000054">
    <property type="protein sequence ID" value="PIR92767.1"/>
    <property type="molecule type" value="Genomic_DNA"/>
</dbReference>
<evidence type="ECO:0000313" key="2">
    <source>
        <dbReference type="Proteomes" id="UP000228626"/>
    </source>
</evidence>
<comment type="caution">
    <text evidence="1">The sequence shown here is derived from an EMBL/GenBank/DDBJ whole genome shotgun (WGS) entry which is preliminary data.</text>
</comment>
<protein>
    <recommendedName>
        <fullName evidence="3">DUF4258 domain-containing protein</fullName>
    </recommendedName>
</protein>
<evidence type="ECO:0000313" key="1">
    <source>
        <dbReference type="EMBL" id="PIR92767.1"/>
    </source>
</evidence>
<dbReference type="Proteomes" id="UP000228626">
    <property type="component" value="Unassembled WGS sequence"/>
</dbReference>
<name>A0A2H0V128_9BACT</name>